<reference evidence="1 2" key="1">
    <citation type="submission" date="2017-07" db="EMBL/GenBank/DDBJ databases">
        <title>Draft Genome Sequences of Select Purple Nonsulfur Bacteria.</title>
        <authorList>
            <person name="Lasarre B."/>
            <person name="Mckinlay J.B."/>
        </authorList>
    </citation>
    <scope>NUCLEOTIDE SEQUENCE [LARGE SCALE GENOMIC DNA]</scope>
    <source>
        <strain evidence="1 2">DSM 5909</strain>
    </source>
</reference>
<evidence type="ECO:0000313" key="2">
    <source>
        <dbReference type="Proteomes" id="UP000249130"/>
    </source>
</evidence>
<sequence length="283" mass="30558">MSTFMSLGEAIASAVHDGDSVAIEGFTHLIPHAAAHEVIRQRRRDLTLVRMTPDIVYDQMIGMGCAEKLVFSWGGNPGVGSLHRFRDAVERGWPHPLTLEEHAHAAMANAYAAGAAGLPFALFRGYLGVDLPKVNPNIRRVTCPFTGEELAAVPALRPDVAIVHAQKADRDGNVLIEGILGVQKEAVLAAKRAIVTVEEIVDDFGPRSPNAVILPSWTLTAVVEVPGGAYPSYAHGYYDRDNAFYLGWDAIARDREAFMAWMKANVLGQGPEAFAAHGRRAAA</sequence>
<dbReference type="InterPro" id="IPR037171">
    <property type="entry name" value="NagB/RpiA_transferase-like"/>
</dbReference>
<proteinExistence type="predicted"/>
<dbReference type="RefSeq" id="WP_111417679.1">
    <property type="nucleotide sequence ID" value="NZ_NPEX01000014.1"/>
</dbReference>
<dbReference type="Gene3D" id="3.30.30.40">
    <property type="match status" value="1"/>
</dbReference>
<keyword evidence="2" id="KW-1185">Reference proteome</keyword>
<dbReference type="OrthoDB" id="9777193at2"/>
<protein>
    <submittedName>
        <fullName evidence="1">3-oxoadipate--succinyl-CoA transferase subunit A</fullName>
    </submittedName>
</protein>
<dbReference type="Proteomes" id="UP000249130">
    <property type="component" value="Unassembled WGS sequence"/>
</dbReference>
<accession>A0A327L570</accession>
<dbReference type="SUPFAM" id="SSF100950">
    <property type="entry name" value="NagB/RpiA/CoA transferase-like"/>
    <property type="match status" value="1"/>
</dbReference>
<keyword evidence="1" id="KW-0808">Transferase</keyword>
<comment type="caution">
    <text evidence="1">The sequence shown here is derived from an EMBL/GenBank/DDBJ whole genome shotgun (WGS) entry which is preliminary data.</text>
</comment>
<gene>
    <name evidence="1" type="ORF">CH341_03655</name>
</gene>
<organism evidence="1 2">
    <name type="scientific">Rhodoplanes roseus</name>
    <dbReference type="NCBI Taxonomy" id="29409"/>
    <lineage>
        <taxon>Bacteria</taxon>
        <taxon>Pseudomonadati</taxon>
        <taxon>Pseudomonadota</taxon>
        <taxon>Alphaproteobacteria</taxon>
        <taxon>Hyphomicrobiales</taxon>
        <taxon>Nitrobacteraceae</taxon>
        <taxon>Rhodoplanes</taxon>
    </lineage>
</organism>
<dbReference type="GO" id="GO:0008410">
    <property type="term" value="F:CoA-transferase activity"/>
    <property type="evidence" value="ECO:0007669"/>
    <property type="project" value="InterPro"/>
</dbReference>
<evidence type="ECO:0000313" key="1">
    <source>
        <dbReference type="EMBL" id="RAI45496.1"/>
    </source>
</evidence>
<dbReference type="Pfam" id="PF01144">
    <property type="entry name" value="CoA_trans"/>
    <property type="match status" value="1"/>
</dbReference>
<name>A0A327L570_9BRAD</name>
<dbReference type="AlphaFoldDB" id="A0A327L570"/>
<dbReference type="EMBL" id="NPEX01000014">
    <property type="protein sequence ID" value="RAI45496.1"/>
    <property type="molecule type" value="Genomic_DNA"/>
</dbReference>
<dbReference type="SMART" id="SM00882">
    <property type="entry name" value="CoA_trans"/>
    <property type="match status" value="1"/>
</dbReference>
<dbReference type="InterPro" id="IPR004165">
    <property type="entry name" value="CoA_trans_fam_I"/>
</dbReference>
<dbReference type="Gene3D" id="3.40.1080.10">
    <property type="entry name" value="Glutaconate Coenzyme A-transferase"/>
    <property type="match status" value="1"/>
</dbReference>
<dbReference type="PANTHER" id="PTHR43293">
    <property type="entry name" value="ACETATE COA-TRANSFERASE YDIF"/>
    <property type="match status" value="1"/>
</dbReference>
<dbReference type="PANTHER" id="PTHR43293:SF3">
    <property type="entry name" value="CHOLESTEROL RING-CLEAVING HYDROLASE IPDB SUBUNIT"/>
    <property type="match status" value="1"/>
</dbReference>